<dbReference type="PROSITE" id="PS50157">
    <property type="entry name" value="ZINC_FINGER_C2H2_2"/>
    <property type="match status" value="2"/>
</dbReference>
<dbReference type="PANTHER" id="PTHR23226">
    <property type="entry name" value="ZINC FINGER AND SCAN DOMAIN-CONTAINING"/>
    <property type="match status" value="1"/>
</dbReference>
<keyword evidence="6" id="KW-0539">Nucleus</keyword>
<dbReference type="InterPro" id="IPR013087">
    <property type="entry name" value="Znf_C2H2_type"/>
</dbReference>
<dbReference type="SUPFAM" id="SSF57667">
    <property type="entry name" value="beta-beta-alpha zinc fingers"/>
    <property type="match status" value="1"/>
</dbReference>
<evidence type="ECO:0000256" key="4">
    <source>
        <dbReference type="ARBA" id="ARBA00022771"/>
    </source>
</evidence>
<keyword evidence="2" id="KW-0479">Metal-binding</keyword>
<accession>A0A9Y4NRT7</accession>
<proteinExistence type="predicted"/>
<dbReference type="Gene3D" id="3.30.160.60">
    <property type="entry name" value="Classic Zinc Finger"/>
    <property type="match status" value="2"/>
</dbReference>
<evidence type="ECO:0000256" key="6">
    <source>
        <dbReference type="ARBA" id="ARBA00023242"/>
    </source>
</evidence>
<dbReference type="GO" id="GO:0000978">
    <property type="term" value="F:RNA polymerase II cis-regulatory region sequence-specific DNA binding"/>
    <property type="evidence" value="ECO:0007669"/>
    <property type="project" value="TreeGrafter"/>
</dbReference>
<evidence type="ECO:0000256" key="1">
    <source>
        <dbReference type="ARBA" id="ARBA00004123"/>
    </source>
</evidence>
<feature type="compositionally biased region" description="Basic and acidic residues" evidence="8">
    <location>
        <begin position="20"/>
        <end position="42"/>
    </location>
</feature>
<keyword evidence="3" id="KW-0677">Repeat</keyword>
<dbReference type="AlphaFoldDB" id="A0A9Y4NRT7"/>
<evidence type="ECO:0000256" key="8">
    <source>
        <dbReference type="SAM" id="MobiDB-lite"/>
    </source>
</evidence>
<evidence type="ECO:0000256" key="3">
    <source>
        <dbReference type="ARBA" id="ARBA00022737"/>
    </source>
</evidence>
<comment type="subcellular location">
    <subcellularLocation>
        <location evidence="1">Nucleus</location>
    </subcellularLocation>
</comment>
<dbReference type="Proteomes" id="UP000694891">
    <property type="component" value="Unplaced"/>
</dbReference>
<organism evidence="10 11">
    <name type="scientific">Stegastes partitus</name>
    <name type="common">bicolor damselfish</name>
    <dbReference type="NCBI Taxonomy" id="144197"/>
    <lineage>
        <taxon>Eukaryota</taxon>
        <taxon>Metazoa</taxon>
        <taxon>Chordata</taxon>
        <taxon>Craniata</taxon>
        <taxon>Vertebrata</taxon>
        <taxon>Euteleostomi</taxon>
        <taxon>Actinopterygii</taxon>
        <taxon>Neopterygii</taxon>
        <taxon>Teleostei</taxon>
        <taxon>Neoteleostei</taxon>
        <taxon>Acanthomorphata</taxon>
        <taxon>Ovalentaria</taxon>
        <taxon>Pomacentridae</taxon>
        <taxon>Stegastes</taxon>
    </lineage>
</organism>
<protein>
    <submittedName>
        <fullName evidence="11">Zinc finger protein 37-like</fullName>
    </submittedName>
</protein>
<feature type="region of interest" description="Disordered" evidence="8">
    <location>
        <begin position="204"/>
        <end position="247"/>
    </location>
</feature>
<reference evidence="11" key="1">
    <citation type="submission" date="2025-08" db="UniProtKB">
        <authorList>
            <consortium name="RefSeq"/>
        </authorList>
    </citation>
    <scope>IDENTIFICATION</scope>
</reference>
<feature type="domain" description="C2H2-type" evidence="9">
    <location>
        <begin position="283"/>
        <end position="310"/>
    </location>
</feature>
<keyword evidence="5" id="KW-0862">Zinc</keyword>
<dbReference type="PANTHER" id="PTHR23226:SF416">
    <property type="entry name" value="FI01424P"/>
    <property type="match status" value="1"/>
</dbReference>
<dbReference type="GeneID" id="103374111"/>
<feature type="compositionally biased region" description="Basic residues" evidence="8">
    <location>
        <begin position="221"/>
        <end position="231"/>
    </location>
</feature>
<feature type="non-terminal residue" evidence="11">
    <location>
        <position position="1"/>
    </location>
</feature>
<evidence type="ECO:0000256" key="2">
    <source>
        <dbReference type="ARBA" id="ARBA00022723"/>
    </source>
</evidence>
<dbReference type="GO" id="GO:0000981">
    <property type="term" value="F:DNA-binding transcription factor activity, RNA polymerase II-specific"/>
    <property type="evidence" value="ECO:0007669"/>
    <property type="project" value="TreeGrafter"/>
</dbReference>
<feature type="domain" description="C2H2-type" evidence="9">
    <location>
        <begin position="255"/>
        <end position="282"/>
    </location>
</feature>
<keyword evidence="4 7" id="KW-0863">Zinc-finger</keyword>
<feature type="region of interest" description="Disordered" evidence="8">
    <location>
        <begin position="13"/>
        <end position="152"/>
    </location>
</feature>
<dbReference type="Pfam" id="PF00096">
    <property type="entry name" value="zf-C2H2"/>
    <property type="match status" value="2"/>
</dbReference>
<dbReference type="PROSITE" id="PS00028">
    <property type="entry name" value="ZINC_FINGER_C2H2_1"/>
    <property type="match status" value="2"/>
</dbReference>
<evidence type="ECO:0000313" key="11">
    <source>
        <dbReference type="RefSeq" id="XP_008302368.1"/>
    </source>
</evidence>
<evidence type="ECO:0000256" key="7">
    <source>
        <dbReference type="PROSITE-ProRule" id="PRU00042"/>
    </source>
</evidence>
<dbReference type="RefSeq" id="XP_008302368.1">
    <property type="nucleotide sequence ID" value="XM_008304146.1"/>
</dbReference>
<sequence length="315" mass="36597">LSPELPLHYVYQEEEAPADLLHDQERNSGLHQKDPDHRQIKEEQEDLCTSLNQEDPEPPQMKEDQEELCTSLDQEDPELPQMKEEQEELCTSLDQEDPELPQIKEEQEELCTSVDQEDPESPQMKEEQEELCTSVDQENSESSQIKEEQEELCTSLEGQLLVQNQESDTFIATPTYKERDHSDTEPNSYQLLCHNYFVAERSDQERSKHADLEPTTNAKLKQTKTHHRNSSHSHNIDNTPMAESHCETDTGKKTLTCEVCGKAFKNRHSLKKHYSSHTDEKLFACKACEKSFRDRAHLKVHMRTHTGEKPYNSHR</sequence>
<dbReference type="SMART" id="SM00355">
    <property type="entry name" value="ZnF_C2H2"/>
    <property type="match status" value="2"/>
</dbReference>
<evidence type="ECO:0000313" key="10">
    <source>
        <dbReference type="Proteomes" id="UP000694891"/>
    </source>
</evidence>
<dbReference type="InterPro" id="IPR036236">
    <property type="entry name" value="Znf_C2H2_sf"/>
</dbReference>
<evidence type="ECO:0000259" key="9">
    <source>
        <dbReference type="PROSITE" id="PS50157"/>
    </source>
</evidence>
<evidence type="ECO:0000256" key="5">
    <source>
        <dbReference type="ARBA" id="ARBA00022833"/>
    </source>
</evidence>
<dbReference type="FunFam" id="3.30.160.60:FF:001498">
    <property type="entry name" value="Zinc finger protein 404"/>
    <property type="match status" value="1"/>
</dbReference>
<dbReference type="FunFam" id="3.30.160.60:FF:000145">
    <property type="entry name" value="Zinc finger protein 574"/>
    <property type="match status" value="1"/>
</dbReference>
<dbReference type="GO" id="GO:0008270">
    <property type="term" value="F:zinc ion binding"/>
    <property type="evidence" value="ECO:0007669"/>
    <property type="project" value="UniProtKB-KW"/>
</dbReference>
<name>A0A9Y4NRT7_9TELE</name>
<dbReference type="GO" id="GO:0005634">
    <property type="term" value="C:nucleus"/>
    <property type="evidence" value="ECO:0007669"/>
    <property type="project" value="UniProtKB-SubCell"/>
</dbReference>
<gene>
    <name evidence="11" type="primary">LOC103374111</name>
</gene>
<keyword evidence="10" id="KW-1185">Reference proteome</keyword>